<proteinExistence type="predicted"/>
<dbReference type="GO" id="GO:0008990">
    <property type="term" value="F:rRNA (guanine-N2-)-methyltransferase activity"/>
    <property type="evidence" value="ECO:0007669"/>
    <property type="project" value="InterPro"/>
</dbReference>
<dbReference type="OrthoDB" id="1653798at2"/>
<dbReference type="CDD" id="cd02440">
    <property type="entry name" value="AdoMet_MTases"/>
    <property type="match status" value="1"/>
</dbReference>
<dbReference type="InterPro" id="IPR007536">
    <property type="entry name" value="16SrRNA_methylTrfase_J"/>
</dbReference>
<dbReference type="RefSeq" id="WP_054401870.1">
    <property type="nucleotide sequence ID" value="NZ_LIUT01000001.1"/>
</dbReference>
<dbReference type="InterPro" id="IPR029063">
    <property type="entry name" value="SAM-dependent_MTases_sf"/>
</dbReference>
<evidence type="ECO:0000313" key="1">
    <source>
        <dbReference type="EMBL" id="KOR88914.1"/>
    </source>
</evidence>
<accession>A0A0M1P4E9</accession>
<dbReference type="PANTHER" id="PTHR36112:SF1">
    <property type="entry name" value="RIBOSOMAL RNA SMALL SUBUNIT METHYLTRANSFERASE J"/>
    <property type="match status" value="1"/>
</dbReference>
<keyword evidence="1" id="KW-0808">Transferase</keyword>
<dbReference type="Pfam" id="PF04445">
    <property type="entry name" value="SAM_MT"/>
    <property type="match status" value="1"/>
</dbReference>
<dbReference type="PATRIC" id="fig|1705565.3.peg.3284"/>
<dbReference type="Proteomes" id="UP000036932">
    <property type="component" value="Unassembled WGS sequence"/>
</dbReference>
<keyword evidence="2" id="KW-1185">Reference proteome</keyword>
<organism evidence="1 2">
    <name type="scientific">Paenibacillus solani</name>
    <dbReference type="NCBI Taxonomy" id="1705565"/>
    <lineage>
        <taxon>Bacteria</taxon>
        <taxon>Bacillati</taxon>
        <taxon>Bacillota</taxon>
        <taxon>Bacilli</taxon>
        <taxon>Bacillales</taxon>
        <taxon>Paenibacillaceae</taxon>
        <taxon>Paenibacillus</taxon>
    </lineage>
</organism>
<dbReference type="AlphaFoldDB" id="A0A0M1P4E9"/>
<keyword evidence="1" id="KW-0489">Methyltransferase</keyword>
<sequence>MIITTGEAEAPDIVERAQNLAQETGCRYVQRSGHSLQKLARKFGDDDVLVVLNGHVRLSGPGGSVMEFHPSMGFVRLKRVLNGNPDPMLKASGMEEGDSVLDCTAGLGADSLVFSGKGGANSQITALESSLPLYALLKEGLRTYESHLEASDQAMRRIEVRHSHHLDYLKSLPDRSVDIVYFDPMFREPITDSASINPLRHYANGEPLDTESVREAVRVARKTVVLKEARFSGEFERLGFTMPERGKSKITYGVISIDR</sequence>
<gene>
    <name evidence="1" type="ORF">AM231_06875</name>
</gene>
<protein>
    <submittedName>
        <fullName evidence="1">SAM-dependent methyltransferase</fullName>
    </submittedName>
</protein>
<dbReference type="Gene3D" id="3.40.50.150">
    <property type="entry name" value="Vaccinia Virus protein VP39"/>
    <property type="match status" value="1"/>
</dbReference>
<reference evidence="2" key="1">
    <citation type="submission" date="2015-08" db="EMBL/GenBank/DDBJ databases">
        <title>Genome sequencing project for genomic taxonomy and phylogenomics of Bacillus-like bacteria.</title>
        <authorList>
            <person name="Liu B."/>
            <person name="Wang J."/>
            <person name="Zhu Y."/>
            <person name="Liu G."/>
            <person name="Chen Q."/>
            <person name="Chen Z."/>
            <person name="Lan J."/>
            <person name="Che J."/>
            <person name="Ge C."/>
            <person name="Shi H."/>
            <person name="Pan Z."/>
            <person name="Liu X."/>
        </authorList>
    </citation>
    <scope>NUCLEOTIDE SEQUENCE [LARGE SCALE GENOMIC DNA]</scope>
    <source>
        <strain evidence="2">FJAT-22460</strain>
    </source>
</reference>
<comment type="caution">
    <text evidence="1">The sequence shown here is derived from an EMBL/GenBank/DDBJ whole genome shotgun (WGS) entry which is preliminary data.</text>
</comment>
<dbReference type="EMBL" id="LIUT01000001">
    <property type="protein sequence ID" value="KOR88914.1"/>
    <property type="molecule type" value="Genomic_DNA"/>
</dbReference>
<evidence type="ECO:0000313" key="2">
    <source>
        <dbReference type="Proteomes" id="UP000036932"/>
    </source>
</evidence>
<dbReference type="SUPFAM" id="SSF53335">
    <property type="entry name" value="S-adenosyl-L-methionine-dependent methyltransferases"/>
    <property type="match status" value="1"/>
</dbReference>
<name>A0A0M1P4E9_9BACL</name>
<dbReference type="PANTHER" id="PTHR36112">
    <property type="entry name" value="RIBOSOMAL RNA SMALL SUBUNIT METHYLTRANSFERASE J"/>
    <property type="match status" value="1"/>
</dbReference>